<dbReference type="PANTHER" id="PTHR48013:SF9">
    <property type="entry name" value="DUAL SPECIFICITY MITOGEN-ACTIVATED PROTEIN KINASE KINASE 5"/>
    <property type="match status" value="1"/>
</dbReference>
<dbReference type="EC" id="2.7.12.2" evidence="6"/>
<evidence type="ECO:0000259" key="11">
    <source>
        <dbReference type="PROSITE" id="PS50011"/>
    </source>
</evidence>
<dbReference type="InterPro" id="IPR000719">
    <property type="entry name" value="Prot_kinase_dom"/>
</dbReference>
<evidence type="ECO:0000256" key="6">
    <source>
        <dbReference type="ARBA" id="ARBA00038999"/>
    </source>
</evidence>
<dbReference type="PROSITE" id="PS00107">
    <property type="entry name" value="PROTEIN_KINASE_ATP"/>
    <property type="match status" value="1"/>
</dbReference>
<dbReference type="EMBL" id="CAJVQB010012644">
    <property type="protein sequence ID" value="CAG8756989.1"/>
    <property type="molecule type" value="Genomic_DNA"/>
</dbReference>
<dbReference type="PROSITE" id="PS50011">
    <property type="entry name" value="PROTEIN_KINASE_DOM"/>
    <property type="match status" value="1"/>
</dbReference>
<evidence type="ECO:0000256" key="2">
    <source>
        <dbReference type="ARBA" id="ARBA00022741"/>
    </source>
</evidence>
<feature type="domain" description="Protein kinase" evidence="11">
    <location>
        <begin position="22"/>
        <end position="182"/>
    </location>
</feature>
<proteinExistence type="inferred from homology"/>
<evidence type="ECO:0000256" key="9">
    <source>
        <dbReference type="ARBA" id="ARBA00051693"/>
    </source>
</evidence>
<comment type="caution">
    <text evidence="12">The sequence shown here is derived from an EMBL/GenBank/DDBJ whole genome shotgun (WGS) entry which is preliminary data.</text>
</comment>
<evidence type="ECO:0000256" key="8">
    <source>
        <dbReference type="ARBA" id="ARBA00049299"/>
    </source>
</evidence>
<name>A0ABN7VCX8_GIGMA</name>
<dbReference type="Pfam" id="PF00069">
    <property type="entry name" value="Pkinase"/>
    <property type="match status" value="1"/>
</dbReference>
<feature type="binding site" evidence="10">
    <location>
        <position position="51"/>
    </location>
    <ligand>
        <name>ATP</name>
        <dbReference type="ChEBI" id="CHEBI:30616"/>
    </ligand>
</feature>
<comment type="catalytic activity">
    <reaction evidence="8">
        <text>L-threonyl-[protein] + ATP = O-phospho-L-threonyl-[protein] + ADP + H(+)</text>
        <dbReference type="Rhea" id="RHEA:46608"/>
        <dbReference type="Rhea" id="RHEA-COMP:11060"/>
        <dbReference type="Rhea" id="RHEA-COMP:11605"/>
        <dbReference type="ChEBI" id="CHEBI:15378"/>
        <dbReference type="ChEBI" id="CHEBI:30013"/>
        <dbReference type="ChEBI" id="CHEBI:30616"/>
        <dbReference type="ChEBI" id="CHEBI:61977"/>
        <dbReference type="ChEBI" id="CHEBI:456216"/>
        <dbReference type="EC" id="2.7.12.2"/>
    </reaction>
</comment>
<dbReference type="Gene3D" id="3.30.200.20">
    <property type="entry name" value="Phosphorylase Kinase, domain 1"/>
    <property type="match status" value="1"/>
</dbReference>
<evidence type="ECO:0000256" key="5">
    <source>
        <dbReference type="ARBA" id="ARBA00038035"/>
    </source>
</evidence>
<keyword evidence="4 10" id="KW-0067">ATP-binding</keyword>
<comment type="catalytic activity">
    <reaction evidence="9">
        <text>L-tyrosyl-[protein] + ATP = O-phospho-L-tyrosyl-[protein] + ADP + H(+)</text>
        <dbReference type="Rhea" id="RHEA:10596"/>
        <dbReference type="Rhea" id="RHEA-COMP:10136"/>
        <dbReference type="Rhea" id="RHEA-COMP:20101"/>
        <dbReference type="ChEBI" id="CHEBI:15378"/>
        <dbReference type="ChEBI" id="CHEBI:30616"/>
        <dbReference type="ChEBI" id="CHEBI:46858"/>
        <dbReference type="ChEBI" id="CHEBI:61978"/>
        <dbReference type="ChEBI" id="CHEBI:456216"/>
        <dbReference type="EC" id="2.7.12.2"/>
    </reaction>
</comment>
<dbReference type="InterPro" id="IPR011009">
    <property type="entry name" value="Kinase-like_dom_sf"/>
</dbReference>
<organism evidence="12 13">
    <name type="scientific">Gigaspora margarita</name>
    <dbReference type="NCBI Taxonomy" id="4874"/>
    <lineage>
        <taxon>Eukaryota</taxon>
        <taxon>Fungi</taxon>
        <taxon>Fungi incertae sedis</taxon>
        <taxon>Mucoromycota</taxon>
        <taxon>Glomeromycotina</taxon>
        <taxon>Glomeromycetes</taxon>
        <taxon>Diversisporales</taxon>
        <taxon>Gigasporaceae</taxon>
        <taxon>Gigaspora</taxon>
    </lineage>
</organism>
<dbReference type="SUPFAM" id="SSF56112">
    <property type="entry name" value="Protein kinase-like (PK-like)"/>
    <property type="match status" value="2"/>
</dbReference>
<protein>
    <recommendedName>
        <fullName evidence="6">mitogen-activated protein kinase kinase</fullName>
        <ecNumber evidence="6">2.7.12.2</ecNumber>
    </recommendedName>
</protein>
<dbReference type="Proteomes" id="UP000789901">
    <property type="component" value="Unassembled WGS sequence"/>
</dbReference>
<evidence type="ECO:0000256" key="4">
    <source>
        <dbReference type="ARBA" id="ARBA00022840"/>
    </source>
</evidence>
<evidence type="ECO:0000256" key="7">
    <source>
        <dbReference type="ARBA" id="ARBA00049014"/>
    </source>
</evidence>
<dbReference type="Gene3D" id="1.10.510.10">
    <property type="entry name" value="Transferase(Phosphotransferase) domain 1"/>
    <property type="match status" value="1"/>
</dbReference>
<comment type="catalytic activity">
    <reaction evidence="7">
        <text>L-seryl-[protein] + ATP = O-phospho-L-seryl-[protein] + ADP + H(+)</text>
        <dbReference type="Rhea" id="RHEA:17989"/>
        <dbReference type="Rhea" id="RHEA-COMP:9863"/>
        <dbReference type="Rhea" id="RHEA-COMP:11604"/>
        <dbReference type="ChEBI" id="CHEBI:15378"/>
        <dbReference type="ChEBI" id="CHEBI:29999"/>
        <dbReference type="ChEBI" id="CHEBI:30616"/>
        <dbReference type="ChEBI" id="CHEBI:83421"/>
        <dbReference type="ChEBI" id="CHEBI:456216"/>
        <dbReference type="EC" id="2.7.12.2"/>
    </reaction>
</comment>
<dbReference type="InterPro" id="IPR017441">
    <property type="entry name" value="Protein_kinase_ATP_BS"/>
</dbReference>
<evidence type="ECO:0000256" key="1">
    <source>
        <dbReference type="ARBA" id="ARBA00022679"/>
    </source>
</evidence>
<keyword evidence="2 10" id="KW-0547">Nucleotide-binding</keyword>
<keyword evidence="1" id="KW-0808">Transferase</keyword>
<keyword evidence="13" id="KW-1185">Reference proteome</keyword>
<evidence type="ECO:0000313" key="13">
    <source>
        <dbReference type="Proteomes" id="UP000789901"/>
    </source>
</evidence>
<dbReference type="PANTHER" id="PTHR48013">
    <property type="entry name" value="DUAL SPECIFICITY MITOGEN-ACTIVATED PROTEIN KINASE KINASE 5-RELATED"/>
    <property type="match status" value="1"/>
</dbReference>
<accession>A0ABN7VCX8</accession>
<keyword evidence="3" id="KW-0418">Kinase</keyword>
<reference evidence="12 13" key="1">
    <citation type="submission" date="2021-06" db="EMBL/GenBank/DDBJ databases">
        <authorList>
            <person name="Kallberg Y."/>
            <person name="Tangrot J."/>
            <person name="Rosling A."/>
        </authorList>
    </citation>
    <scope>NUCLEOTIDE SEQUENCE [LARGE SCALE GENOMIC DNA]</scope>
    <source>
        <strain evidence="12 13">120-4 pot B 10/14</strain>
    </source>
</reference>
<evidence type="ECO:0000313" key="12">
    <source>
        <dbReference type="EMBL" id="CAG8756989.1"/>
    </source>
</evidence>
<sequence>MSDWLKVAVESKYIESFEYESFENKKVIGKGGFGTVYSAYSKDIDQTIALKILHHSSINDNEDSFHQFVREIKNITKVDHNSNIIQFFGITKEAMKDKLYNFIDFTEFSGQEKIDDRGSIPIYKSEWTKRGLVVVLKGIKYDVNGRNMDSFVKELQLLQRVSFYPKINHFYGVTEGRHLFNE</sequence>
<evidence type="ECO:0000256" key="10">
    <source>
        <dbReference type="PROSITE-ProRule" id="PRU10141"/>
    </source>
</evidence>
<comment type="similarity">
    <text evidence="5">Belongs to the protein kinase superfamily. STE Ser/Thr protein kinase family. MAP kinase kinase subfamily.</text>
</comment>
<gene>
    <name evidence="12" type="ORF">GMARGA_LOCUS17026</name>
</gene>
<evidence type="ECO:0000256" key="3">
    <source>
        <dbReference type="ARBA" id="ARBA00022777"/>
    </source>
</evidence>